<keyword evidence="1" id="KW-1133">Transmembrane helix</keyword>
<reference evidence="2 3" key="1">
    <citation type="submission" date="2021-01" db="EMBL/GenBank/DDBJ databases">
        <title>Genomic Encyclopedia of Type Strains, Phase IV (KMG-IV): sequencing the most valuable type-strain genomes for metagenomic binning, comparative biology and taxonomic classification.</title>
        <authorList>
            <person name="Goeker M."/>
        </authorList>
    </citation>
    <scope>NUCLEOTIDE SEQUENCE [LARGE SCALE GENOMIC DNA]</scope>
    <source>
        <strain evidence="2 3">DSM 104297</strain>
    </source>
</reference>
<dbReference type="Proteomes" id="UP000809829">
    <property type="component" value="Unassembled WGS sequence"/>
</dbReference>
<keyword evidence="1" id="KW-0812">Transmembrane</keyword>
<feature type="transmembrane region" description="Helical" evidence="1">
    <location>
        <begin position="20"/>
        <end position="41"/>
    </location>
</feature>
<protein>
    <submittedName>
        <fullName evidence="2">Uncharacterized protein</fullName>
    </submittedName>
</protein>
<accession>A0ABS2QYT2</accession>
<dbReference type="EMBL" id="JAFBFC010000007">
    <property type="protein sequence ID" value="MBM7704631.1"/>
    <property type="molecule type" value="Genomic_DNA"/>
</dbReference>
<name>A0ABS2QYT2_9BACI</name>
<dbReference type="RefSeq" id="WP_205188628.1">
    <property type="nucleotide sequence ID" value="NZ_JAFBFC010000007.1"/>
</dbReference>
<evidence type="ECO:0000256" key="1">
    <source>
        <dbReference type="SAM" id="Phobius"/>
    </source>
</evidence>
<organism evidence="2 3">
    <name type="scientific">Priestia iocasae</name>
    <dbReference type="NCBI Taxonomy" id="2291674"/>
    <lineage>
        <taxon>Bacteria</taxon>
        <taxon>Bacillati</taxon>
        <taxon>Bacillota</taxon>
        <taxon>Bacilli</taxon>
        <taxon>Bacillales</taxon>
        <taxon>Bacillaceae</taxon>
        <taxon>Priestia</taxon>
    </lineage>
</organism>
<keyword evidence="3" id="KW-1185">Reference proteome</keyword>
<gene>
    <name evidence="2" type="ORF">JOC83_003488</name>
</gene>
<sequence>MITTLILQLFLYFPEDKSEYLPASITMAVFIIGAIVTWRIIIKVSKKEAQQAKEFEEKLKLNSENDKLL</sequence>
<evidence type="ECO:0000313" key="3">
    <source>
        <dbReference type="Proteomes" id="UP000809829"/>
    </source>
</evidence>
<comment type="caution">
    <text evidence="2">The sequence shown here is derived from an EMBL/GenBank/DDBJ whole genome shotgun (WGS) entry which is preliminary data.</text>
</comment>
<proteinExistence type="predicted"/>
<evidence type="ECO:0000313" key="2">
    <source>
        <dbReference type="EMBL" id="MBM7704631.1"/>
    </source>
</evidence>
<keyword evidence="1" id="KW-0472">Membrane</keyword>